<dbReference type="InterPro" id="IPR013783">
    <property type="entry name" value="Ig-like_fold"/>
</dbReference>
<feature type="compositionally biased region" description="Polar residues" evidence="2">
    <location>
        <begin position="1"/>
        <end position="12"/>
    </location>
</feature>
<proteinExistence type="inferred from homology"/>
<keyword evidence="1" id="KW-0342">GTP-binding</keyword>
<dbReference type="InterPro" id="IPR030379">
    <property type="entry name" value="G_SEPTIN_dom"/>
</dbReference>
<evidence type="ECO:0000256" key="1">
    <source>
        <dbReference type="RuleBase" id="RU004560"/>
    </source>
</evidence>
<accession>A0A2B4S137</accession>
<feature type="region of interest" description="Disordered" evidence="2">
    <location>
        <begin position="851"/>
        <end position="926"/>
    </location>
</feature>
<dbReference type="FunFam" id="3.40.50.300:FF:002049">
    <property type="entry name" value="Si:ch73-170d6.2"/>
    <property type="match status" value="1"/>
</dbReference>
<dbReference type="InterPro" id="IPR056072">
    <property type="entry name" value="SNTX_MACPF/CDC-like_dom"/>
</dbReference>
<evidence type="ECO:0000259" key="3">
    <source>
        <dbReference type="PROSITE" id="PS50853"/>
    </source>
</evidence>
<organism evidence="4 5">
    <name type="scientific">Stylophora pistillata</name>
    <name type="common">Smooth cauliflower coral</name>
    <dbReference type="NCBI Taxonomy" id="50429"/>
    <lineage>
        <taxon>Eukaryota</taxon>
        <taxon>Metazoa</taxon>
        <taxon>Cnidaria</taxon>
        <taxon>Anthozoa</taxon>
        <taxon>Hexacorallia</taxon>
        <taxon>Scleractinia</taxon>
        <taxon>Astrocoeniina</taxon>
        <taxon>Pocilloporidae</taxon>
        <taxon>Stylophora</taxon>
    </lineage>
</organism>
<evidence type="ECO:0000313" key="5">
    <source>
        <dbReference type="Proteomes" id="UP000225706"/>
    </source>
</evidence>
<dbReference type="InterPro" id="IPR027417">
    <property type="entry name" value="P-loop_NTPase"/>
</dbReference>
<comment type="similarity">
    <text evidence="1">Belongs to the TRAFAC class TrmE-Era-EngA-EngB-Septin-like GTPase superfamily. Septin GTPase family.</text>
</comment>
<dbReference type="Pfam" id="PF18078">
    <property type="entry name" value="Thioredoxin_11"/>
    <property type="match status" value="1"/>
</dbReference>
<name>A0A2B4S137_STYPI</name>
<reference evidence="5" key="1">
    <citation type="journal article" date="2017" name="bioRxiv">
        <title>Comparative analysis of the genomes of Stylophora pistillata and Acropora digitifera provides evidence for extensive differences between species of corals.</title>
        <authorList>
            <person name="Voolstra C.R."/>
            <person name="Li Y."/>
            <person name="Liew Y.J."/>
            <person name="Baumgarten S."/>
            <person name="Zoccola D."/>
            <person name="Flot J.-F."/>
            <person name="Tambutte S."/>
            <person name="Allemand D."/>
            <person name="Aranda M."/>
        </authorList>
    </citation>
    <scope>NUCLEOTIDE SEQUENCE [LARGE SCALE GENOMIC DNA]</scope>
</reference>
<keyword evidence="5" id="KW-1185">Reference proteome</keyword>
<feature type="domain" description="Fibronectin type-III" evidence="3">
    <location>
        <begin position="758"/>
        <end position="850"/>
    </location>
</feature>
<dbReference type="CDD" id="cd00882">
    <property type="entry name" value="Ras_like_GTPase"/>
    <property type="match status" value="2"/>
</dbReference>
<dbReference type="SMART" id="SM00060">
    <property type="entry name" value="FN3"/>
    <property type="match status" value="1"/>
</dbReference>
<comment type="caution">
    <text evidence="4">The sequence shown here is derived from an EMBL/GenBank/DDBJ whole genome shotgun (WGS) entry which is preliminary data.</text>
</comment>
<dbReference type="Proteomes" id="UP000225706">
    <property type="component" value="Unassembled WGS sequence"/>
</dbReference>
<dbReference type="PROSITE" id="PS50853">
    <property type="entry name" value="FN3"/>
    <property type="match status" value="1"/>
</dbReference>
<dbReference type="Gene3D" id="2.60.40.10">
    <property type="entry name" value="Immunoglobulins"/>
    <property type="match status" value="1"/>
</dbReference>
<protein>
    <submittedName>
        <fullName evidence="4">Neoverrucotoxin subunit alpha</fullName>
    </submittedName>
</protein>
<dbReference type="Pfam" id="PF00735">
    <property type="entry name" value="Septin"/>
    <property type="match status" value="2"/>
</dbReference>
<sequence length="1486" mass="167216">MRQGSDSFSKGSPSDEERKTTAGHRLRLADRLLQKSVKISDGPPLVYQLSAELKLMRDRPKIIKKSIGSPSDVGRGGTEKVLMVVGAKGVGKTTLINGMVNYILGVEWADEFRYKIVVEDCKASQAHSQTKEITAYTFHPLKGSAIPYTFTIIDAPGFGDTKGIKRDKETTDLIKEFFSILPPDGIYHLDGIGFVTQASLARLTPAQEYIFDSILSMFGKDVAKNNFMLVTFAEGQAPLVMEAIKKANIPAHSTGVLEVHSFGQPFQLGMLYDYRSHYLVTGPTLWESDIVKNISSSRISPQSMYEVFVSGNVEEMAKVFGIDSNFRLSLMTGLINPSGIGKFIIDGDTSKKHNLVRIIVKYETTSKFEELNMDQTKKEPYRDLSSEMTATHFVSRIEYGREAVFVFDRILDENETFTDVEADLEFAVDSLFQAVEGSNTSARATELMDKEELSKLVFTFYGDRDQASSTIGMSYEDALRTYSELQKNEESHMHDFPKRVWLQSLSTLEPQLVRRVREVSPQVTGALQNALANFNEFQTRLSGLVDDNTCSTFPIIKQRISRCGKAVSRYKKNILKTFSDLLPVVRGGEEEEQVLTDVLNTLVSSPFHHDRLTSWISGIEKEMKLVSTYLEFFRGIQLVTSLKDLDSVINSLEYDQVVCFSLMTAGNQDALVEQMHTFLRTGSWTPENLSAQSWYENPEIVNEGKAKARNFRDFVRENENDGRTKFIVTNVQKCTGEGVLTVRLYDGGHSMDFELPGVPGKPSATVTSASSITLRWEQSPHGKEIVQNYTVHFRPSVGDWKSLSTAGPENTIMVDGLEANTAYLFKVNSECKAGRSAVSATSDSVITEDLATESESDLLHKKKSESSSGKQSHNPNGARAKDSSSLKSRNNAEGTKGSEAIGGKNQENPICKPDCKRTSGIAQNSKTSDDKATKFFVPYKPAEFLLSSSKKIKDGSPTIYKLSMKTRMRRQNSMIARQSIGKPPKRVKGRSSEKVLMVVGATGAGKSTLINGMVNYILGVEWKDDFRYKLVVEDISVSQAYSQTKDITAYTFYPMQGSAIPYTFTIIDTPGFGDTEGLKRDRLITNQIKEFFSIPPPNGIDHLDGVGFVTQASLARLTPTQEYIFNSVLSIFGNDVSKNIFMMLTFADGQHPPVLEAINRANVPSDKYFKFNNSALFARNKETEESFDAMFWKMGYLSFQNFFAEFAKAESVSLRLTKEVLNEREQLQTLIEGLNPQITMGLNKIEEMRQEELVLQHHVSEIETNKDFTYEVVVTKPNYIDLKGTGKHTTTCLKCNYTCHQDCKIADDCYKRNCWAMEKTSGNCRICTLNCIWSDHKNLPYIIEYESVVEIRTSAELQMKYEKAISGKSKIEGMMEQLEEFLQSVHSNVLTMINRAQQSLRRLDEIALKPNPLTQVQYLELVIESEKNEAKPGWKKRVEYFEEAKRHAEILSKVKDVKAGQKIIEEKARSGEKWYSRFKFWLLQQL</sequence>
<evidence type="ECO:0000256" key="2">
    <source>
        <dbReference type="SAM" id="MobiDB-lite"/>
    </source>
</evidence>
<dbReference type="InterPro" id="IPR040581">
    <property type="entry name" value="Thioredoxin_11"/>
</dbReference>
<dbReference type="OrthoDB" id="8954335at2759"/>
<dbReference type="CDD" id="cd00063">
    <property type="entry name" value="FN3"/>
    <property type="match status" value="1"/>
</dbReference>
<dbReference type="InterPro" id="IPR003961">
    <property type="entry name" value="FN3_dom"/>
</dbReference>
<dbReference type="Gene3D" id="3.40.50.300">
    <property type="entry name" value="P-loop containing nucleotide triphosphate hydrolases"/>
    <property type="match status" value="2"/>
</dbReference>
<dbReference type="InterPro" id="IPR052090">
    <property type="entry name" value="Cytolytic_pore-forming_toxin"/>
</dbReference>
<dbReference type="SUPFAM" id="SSF52540">
    <property type="entry name" value="P-loop containing nucleoside triphosphate hydrolases"/>
    <property type="match status" value="2"/>
</dbReference>
<dbReference type="Pfam" id="PF21109">
    <property type="entry name" value="Stonustoxin_helical"/>
    <property type="match status" value="1"/>
</dbReference>
<dbReference type="InterPro" id="IPR036116">
    <property type="entry name" value="FN3_sf"/>
</dbReference>
<dbReference type="Pfam" id="PF00041">
    <property type="entry name" value="fn3"/>
    <property type="match status" value="1"/>
</dbReference>
<dbReference type="PANTHER" id="PTHR31594:SF14">
    <property type="entry name" value="FIBRONECTIN TYPE-III DOMAIN-CONTAINING PROTEIN"/>
    <property type="match status" value="1"/>
</dbReference>
<dbReference type="PANTHER" id="PTHR31594">
    <property type="entry name" value="AIG1-TYPE G DOMAIN-CONTAINING PROTEIN"/>
    <property type="match status" value="1"/>
</dbReference>
<keyword evidence="1" id="KW-0547">Nucleotide-binding</keyword>
<feature type="region of interest" description="Disordered" evidence="2">
    <location>
        <begin position="1"/>
        <end position="23"/>
    </location>
</feature>
<evidence type="ECO:0000313" key="4">
    <source>
        <dbReference type="EMBL" id="PFX22222.1"/>
    </source>
</evidence>
<dbReference type="Pfam" id="PF24674">
    <property type="entry name" value="MACPF_SNTX"/>
    <property type="match status" value="1"/>
</dbReference>
<dbReference type="SUPFAM" id="SSF49265">
    <property type="entry name" value="Fibronectin type III"/>
    <property type="match status" value="1"/>
</dbReference>
<dbReference type="EMBL" id="LSMT01000246">
    <property type="protein sequence ID" value="PFX22222.1"/>
    <property type="molecule type" value="Genomic_DNA"/>
</dbReference>
<dbReference type="InterPro" id="IPR048997">
    <property type="entry name" value="Stonustoxin-like_helical"/>
</dbReference>
<dbReference type="GO" id="GO:0005525">
    <property type="term" value="F:GTP binding"/>
    <property type="evidence" value="ECO:0007669"/>
    <property type="project" value="UniProtKB-KW"/>
</dbReference>
<gene>
    <name evidence="4" type="ORF">AWC38_SpisGene13266</name>
</gene>